<keyword evidence="5 6" id="KW-0472">Membrane</keyword>
<dbReference type="PROSITE" id="PS50850">
    <property type="entry name" value="MFS"/>
    <property type="match status" value="1"/>
</dbReference>
<keyword evidence="4 6" id="KW-1133">Transmembrane helix</keyword>
<dbReference type="EMBL" id="KN817547">
    <property type="protein sequence ID" value="KJA22871.1"/>
    <property type="molecule type" value="Genomic_DNA"/>
</dbReference>
<sequence length="483" mass="53002">MPSDFPENDVEESERRTPLPKFQLLSVYLIQFAEPVTALCIYPFVNQLVRETGITKGDDRRTGYYAGIIESAFFAAESLTVVQWGYLSDRYGRRPILLIAPLGLGCAMFAFGMSMTFWPLVVARCFQGIFNGNIGVSKSILAEMTDHTNRADAYAVMPFVWSIGQTTGPLIGGVLSNAAQRWPSTLGRILYLRTHPYFLPCAVAGVMTFITFVIAYLGLKETLPSLVAESKLKKTSSFSTGANEETPLLEHANNSEPRQAPQFREVLVAPILLTIMSLAFLSFIDMCNFTLLPLMWSTSIPLGGLGLDPMRIGTALGVFGLINASVQVRIMGPVLRRFGARRIFRVSFSSLLFSLAFFPLMKYFAQRVGRVDGIVIGLMVAQLTSQMLLYFAYGTIHVLVVENIPEGVPIGMTNGLAQMVGSGIRSIAPTFASSLFSVSLQRNLAGGNLVYYILIAITVVAIHGTGLLPPEKFRDKRRAQATT</sequence>
<dbReference type="PANTHER" id="PTHR23504">
    <property type="entry name" value="MAJOR FACILITATOR SUPERFAMILY DOMAIN-CONTAINING PROTEIN 10"/>
    <property type="match status" value="1"/>
</dbReference>
<dbReference type="InterPro" id="IPR020846">
    <property type="entry name" value="MFS_dom"/>
</dbReference>
<feature type="transmembrane region" description="Helical" evidence="6">
    <location>
        <begin position="449"/>
        <end position="468"/>
    </location>
</feature>
<feature type="transmembrane region" description="Helical" evidence="6">
    <location>
        <begin position="373"/>
        <end position="393"/>
    </location>
</feature>
<evidence type="ECO:0000256" key="3">
    <source>
        <dbReference type="ARBA" id="ARBA00022692"/>
    </source>
</evidence>
<dbReference type="PRINTS" id="PR01035">
    <property type="entry name" value="TCRTETA"/>
</dbReference>
<evidence type="ECO:0000259" key="7">
    <source>
        <dbReference type="PROSITE" id="PS50850"/>
    </source>
</evidence>
<evidence type="ECO:0000256" key="4">
    <source>
        <dbReference type="ARBA" id="ARBA00022989"/>
    </source>
</evidence>
<accession>A0A0D2P2B6</accession>
<feature type="transmembrane region" description="Helical" evidence="6">
    <location>
        <begin position="64"/>
        <end position="84"/>
    </location>
</feature>
<keyword evidence="2" id="KW-0813">Transport</keyword>
<protein>
    <recommendedName>
        <fullName evidence="7">Major facilitator superfamily (MFS) profile domain-containing protein</fullName>
    </recommendedName>
</protein>
<comment type="subcellular location">
    <subcellularLocation>
        <location evidence="1">Membrane</location>
        <topology evidence="1">Multi-pass membrane protein</topology>
    </subcellularLocation>
</comment>
<keyword evidence="9" id="KW-1185">Reference proteome</keyword>
<organism evidence="8 9">
    <name type="scientific">Hypholoma sublateritium (strain FD-334 SS-4)</name>
    <dbReference type="NCBI Taxonomy" id="945553"/>
    <lineage>
        <taxon>Eukaryota</taxon>
        <taxon>Fungi</taxon>
        <taxon>Dikarya</taxon>
        <taxon>Basidiomycota</taxon>
        <taxon>Agaricomycotina</taxon>
        <taxon>Agaricomycetes</taxon>
        <taxon>Agaricomycetidae</taxon>
        <taxon>Agaricales</taxon>
        <taxon>Agaricineae</taxon>
        <taxon>Strophariaceae</taxon>
        <taxon>Hypholoma</taxon>
    </lineage>
</organism>
<dbReference type="Proteomes" id="UP000054270">
    <property type="component" value="Unassembled WGS sequence"/>
</dbReference>
<evidence type="ECO:0000313" key="8">
    <source>
        <dbReference type="EMBL" id="KJA22871.1"/>
    </source>
</evidence>
<dbReference type="OMA" id="CSRPTQE"/>
<dbReference type="PANTHER" id="PTHR23504:SF15">
    <property type="entry name" value="MAJOR FACILITATOR SUPERFAMILY (MFS) PROFILE DOMAIN-CONTAINING PROTEIN"/>
    <property type="match status" value="1"/>
</dbReference>
<evidence type="ECO:0000256" key="1">
    <source>
        <dbReference type="ARBA" id="ARBA00004141"/>
    </source>
</evidence>
<dbReference type="OrthoDB" id="419616at2759"/>
<feature type="transmembrane region" description="Helical" evidence="6">
    <location>
        <begin position="153"/>
        <end position="176"/>
    </location>
</feature>
<evidence type="ECO:0000313" key="9">
    <source>
        <dbReference type="Proteomes" id="UP000054270"/>
    </source>
</evidence>
<gene>
    <name evidence="8" type="ORF">HYPSUDRAFT_201933</name>
</gene>
<feature type="transmembrane region" description="Helical" evidence="6">
    <location>
        <begin position="343"/>
        <end position="361"/>
    </location>
</feature>
<dbReference type="GO" id="GO:0016020">
    <property type="term" value="C:membrane"/>
    <property type="evidence" value="ECO:0007669"/>
    <property type="project" value="UniProtKB-SubCell"/>
</dbReference>
<feature type="transmembrane region" description="Helical" evidence="6">
    <location>
        <begin position="96"/>
        <end position="118"/>
    </location>
</feature>
<evidence type="ECO:0000256" key="2">
    <source>
        <dbReference type="ARBA" id="ARBA00022448"/>
    </source>
</evidence>
<feature type="domain" description="Major facilitator superfamily (MFS) profile" evidence="7">
    <location>
        <begin position="23"/>
        <end position="473"/>
    </location>
</feature>
<feature type="transmembrane region" description="Helical" evidence="6">
    <location>
        <begin position="25"/>
        <end position="44"/>
    </location>
</feature>
<dbReference type="GO" id="GO:0022857">
    <property type="term" value="F:transmembrane transporter activity"/>
    <property type="evidence" value="ECO:0007669"/>
    <property type="project" value="InterPro"/>
</dbReference>
<feature type="transmembrane region" description="Helical" evidence="6">
    <location>
        <begin position="267"/>
        <end position="291"/>
    </location>
</feature>
<dbReference type="Gene3D" id="1.20.1250.20">
    <property type="entry name" value="MFS general substrate transporter like domains"/>
    <property type="match status" value="1"/>
</dbReference>
<keyword evidence="3 6" id="KW-0812">Transmembrane</keyword>
<dbReference type="InterPro" id="IPR036259">
    <property type="entry name" value="MFS_trans_sf"/>
</dbReference>
<reference evidence="9" key="1">
    <citation type="submission" date="2014-04" db="EMBL/GenBank/DDBJ databases">
        <title>Evolutionary Origins and Diversification of the Mycorrhizal Mutualists.</title>
        <authorList>
            <consortium name="DOE Joint Genome Institute"/>
            <consortium name="Mycorrhizal Genomics Consortium"/>
            <person name="Kohler A."/>
            <person name="Kuo A."/>
            <person name="Nagy L.G."/>
            <person name="Floudas D."/>
            <person name="Copeland A."/>
            <person name="Barry K.W."/>
            <person name="Cichocki N."/>
            <person name="Veneault-Fourrey C."/>
            <person name="LaButti K."/>
            <person name="Lindquist E.A."/>
            <person name="Lipzen A."/>
            <person name="Lundell T."/>
            <person name="Morin E."/>
            <person name="Murat C."/>
            <person name="Riley R."/>
            <person name="Ohm R."/>
            <person name="Sun H."/>
            <person name="Tunlid A."/>
            <person name="Henrissat B."/>
            <person name="Grigoriev I.V."/>
            <person name="Hibbett D.S."/>
            <person name="Martin F."/>
        </authorList>
    </citation>
    <scope>NUCLEOTIDE SEQUENCE [LARGE SCALE GENOMIC DNA]</scope>
    <source>
        <strain evidence="9">FD-334 SS-4</strain>
    </source>
</reference>
<feature type="transmembrane region" description="Helical" evidence="6">
    <location>
        <begin position="197"/>
        <end position="219"/>
    </location>
</feature>
<evidence type="ECO:0000256" key="5">
    <source>
        <dbReference type="ARBA" id="ARBA00023136"/>
    </source>
</evidence>
<dbReference type="Pfam" id="PF07690">
    <property type="entry name" value="MFS_1"/>
    <property type="match status" value="1"/>
</dbReference>
<name>A0A0D2P2B6_HYPSF</name>
<evidence type="ECO:0000256" key="6">
    <source>
        <dbReference type="SAM" id="Phobius"/>
    </source>
</evidence>
<proteinExistence type="predicted"/>
<dbReference type="AlphaFoldDB" id="A0A0D2P2B6"/>
<dbReference type="SUPFAM" id="SSF103473">
    <property type="entry name" value="MFS general substrate transporter"/>
    <property type="match status" value="1"/>
</dbReference>
<dbReference type="InterPro" id="IPR001958">
    <property type="entry name" value="Tet-R_TetA/multi-R_MdtG-like"/>
</dbReference>
<dbReference type="InterPro" id="IPR011701">
    <property type="entry name" value="MFS"/>
</dbReference>